<keyword evidence="2 10" id="KW-0444">Lipid biosynthesis</keyword>
<evidence type="ECO:0000256" key="10">
    <source>
        <dbReference type="RuleBase" id="RU361115"/>
    </source>
</evidence>
<keyword evidence="4 10" id="KW-0812">Transmembrane</keyword>
<dbReference type="GO" id="GO:0034625">
    <property type="term" value="P:fatty acid elongation, monounsaturated fatty acid"/>
    <property type="evidence" value="ECO:0007669"/>
    <property type="project" value="TreeGrafter"/>
</dbReference>
<organism evidence="11 12">
    <name type="scientific">Heterotrigona itama</name>
    <dbReference type="NCBI Taxonomy" id="395501"/>
    <lineage>
        <taxon>Eukaryota</taxon>
        <taxon>Metazoa</taxon>
        <taxon>Ecdysozoa</taxon>
        <taxon>Arthropoda</taxon>
        <taxon>Hexapoda</taxon>
        <taxon>Insecta</taxon>
        <taxon>Pterygota</taxon>
        <taxon>Neoptera</taxon>
        <taxon>Endopterygota</taxon>
        <taxon>Hymenoptera</taxon>
        <taxon>Apocrita</taxon>
        <taxon>Aculeata</taxon>
        <taxon>Apoidea</taxon>
        <taxon>Anthophila</taxon>
        <taxon>Apidae</taxon>
        <taxon>Heterotrigona</taxon>
    </lineage>
</organism>
<dbReference type="Proteomes" id="UP000752696">
    <property type="component" value="Unassembled WGS sequence"/>
</dbReference>
<comment type="subcellular location">
    <subcellularLocation>
        <location evidence="1">Membrane</location>
        <topology evidence="1">Multi-pass membrane protein</topology>
    </subcellularLocation>
</comment>
<comment type="catalytic activity">
    <reaction evidence="10">
        <text>a very-long-chain acyl-CoA + malonyl-CoA + H(+) = a very-long-chain 3-oxoacyl-CoA + CO2 + CoA</text>
        <dbReference type="Rhea" id="RHEA:32727"/>
        <dbReference type="ChEBI" id="CHEBI:15378"/>
        <dbReference type="ChEBI" id="CHEBI:16526"/>
        <dbReference type="ChEBI" id="CHEBI:57287"/>
        <dbReference type="ChEBI" id="CHEBI:57384"/>
        <dbReference type="ChEBI" id="CHEBI:90725"/>
        <dbReference type="ChEBI" id="CHEBI:90736"/>
        <dbReference type="EC" id="2.3.1.199"/>
    </reaction>
</comment>
<evidence type="ECO:0000256" key="6">
    <source>
        <dbReference type="ARBA" id="ARBA00022989"/>
    </source>
</evidence>
<name>A0A6V7GTT9_9HYME</name>
<feature type="transmembrane region" description="Helical" evidence="10">
    <location>
        <begin position="208"/>
        <end position="233"/>
    </location>
</feature>
<evidence type="ECO:0000256" key="2">
    <source>
        <dbReference type="ARBA" id="ARBA00022516"/>
    </source>
</evidence>
<dbReference type="InterPro" id="IPR002076">
    <property type="entry name" value="ELO_fam"/>
</dbReference>
<comment type="caution">
    <text evidence="11">The sequence shown here is derived from an EMBL/GenBank/DDBJ whole genome shotgun (WGS) entry which is preliminary data.</text>
</comment>
<evidence type="ECO:0000313" key="11">
    <source>
        <dbReference type="EMBL" id="CAD1468412.1"/>
    </source>
</evidence>
<keyword evidence="12" id="KW-1185">Reference proteome</keyword>
<evidence type="ECO:0000256" key="1">
    <source>
        <dbReference type="ARBA" id="ARBA00004141"/>
    </source>
</evidence>
<dbReference type="GO" id="GO:0009922">
    <property type="term" value="F:fatty acid elongase activity"/>
    <property type="evidence" value="ECO:0007669"/>
    <property type="project" value="UniProtKB-EC"/>
</dbReference>
<protein>
    <recommendedName>
        <fullName evidence="10">Elongation of very long chain fatty acids protein</fullName>
        <ecNumber evidence="10">2.3.1.199</ecNumber>
    </recommendedName>
    <alternativeName>
        <fullName evidence="10">Very-long-chain 3-oxoacyl-CoA synthase</fullName>
    </alternativeName>
</protein>
<dbReference type="PANTHER" id="PTHR11157">
    <property type="entry name" value="FATTY ACID ACYL TRANSFERASE-RELATED"/>
    <property type="match status" value="1"/>
</dbReference>
<dbReference type="GO" id="GO:0042761">
    <property type="term" value="P:very long-chain fatty acid biosynthetic process"/>
    <property type="evidence" value="ECO:0007669"/>
    <property type="project" value="TreeGrafter"/>
</dbReference>
<dbReference type="GO" id="GO:0030148">
    <property type="term" value="P:sphingolipid biosynthetic process"/>
    <property type="evidence" value="ECO:0007669"/>
    <property type="project" value="TreeGrafter"/>
</dbReference>
<keyword evidence="7 10" id="KW-0443">Lipid metabolism</keyword>
<evidence type="ECO:0000256" key="3">
    <source>
        <dbReference type="ARBA" id="ARBA00022679"/>
    </source>
</evidence>
<keyword evidence="6 10" id="KW-1133">Transmembrane helix</keyword>
<dbReference type="GO" id="GO:0019367">
    <property type="term" value="P:fatty acid elongation, saturated fatty acid"/>
    <property type="evidence" value="ECO:0007669"/>
    <property type="project" value="TreeGrafter"/>
</dbReference>
<feature type="transmembrane region" description="Helical" evidence="10">
    <location>
        <begin position="71"/>
        <end position="91"/>
    </location>
</feature>
<sequence length="282" mass="33465">MNVQLHPMDHMQGYTMPNYSCMLNFEKNFVYAESQALMKDHFLNCFYYCAIYILLIFGGRRYMSNRPKFELRGLLVSWNIALALLSIFAFSRFSPEFLYVLKHHGFYHSVCLPRHLTHNPVSGVWAWIFTIMKLLEFGDTAFIVLRKQPLILLHWYHHVTVLLYTWFSFVETAGSSMWFGMINAFIHSCMYSYYALKAMRFKPPKWTAMTLTMLQITQMFWGIFITISTYYYAQIAQIPCNVTTLNLKLSALMYLSYLILFAKFFKESYLSKQKCKQSRKEK</sequence>
<dbReference type="OrthoDB" id="10259681at2759"/>
<feature type="transmembrane region" description="Helical" evidence="10">
    <location>
        <begin position="176"/>
        <end position="196"/>
    </location>
</feature>
<evidence type="ECO:0000256" key="5">
    <source>
        <dbReference type="ARBA" id="ARBA00022832"/>
    </source>
</evidence>
<evidence type="ECO:0000256" key="9">
    <source>
        <dbReference type="ARBA" id="ARBA00023160"/>
    </source>
</evidence>
<comment type="similarity">
    <text evidence="10">Belongs to the ELO family.</text>
</comment>
<keyword evidence="9 10" id="KW-0275">Fatty acid biosynthesis</keyword>
<dbReference type="EC" id="2.3.1.199" evidence="10"/>
<feature type="transmembrane region" description="Helical" evidence="10">
    <location>
        <begin position="124"/>
        <end position="145"/>
    </location>
</feature>
<dbReference type="GO" id="GO:0005789">
    <property type="term" value="C:endoplasmic reticulum membrane"/>
    <property type="evidence" value="ECO:0007669"/>
    <property type="project" value="TreeGrafter"/>
</dbReference>
<reference evidence="11" key="1">
    <citation type="submission" date="2020-07" db="EMBL/GenBank/DDBJ databases">
        <authorList>
            <person name="Nazaruddin N."/>
        </authorList>
    </citation>
    <scope>NUCLEOTIDE SEQUENCE</scope>
</reference>
<feature type="transmembrane region" description="Helical" evidence="10">
    <location>
        <begin position="245"/>
        <end position="265"/>
    </location>
</feature>
<accession>A0A6V7GTT9</accession>
<feature type="transmembrane region" description="Helical" evidence="10">
    <location>
        <begin position="41"/>
        <end position="59"/>
    </location>
</feature>
<dbReference type="AlphaFoldDB" id="A0A6V7GTT9"/>
<dbReference type="PANTHER" id="PTHR11157:SF17">
    <property type="entry name" value="ELONGATION OF VERY LONG CHAIN FATTY ACIDS PROTEIN 6"/>
    <property type="match status" value="1"/>
</dbReference>
<keyword evidence="8 10" id="KW-0472">Membrane</keyword>
<feature type="transmembrane region" description="Helical" evidence="10">
    <location>
        <begin position="152"/>
        <end position="170"/>
    </location>
</feature>
<keyword evidence="3 10" id="KW-0808">Transferase</keyword>
<dbReference type="GO" id="GO:0034626">
    <property type="term" value="P:fatty acid elongation, polyunsaturated fatty acid"/>
    <property type="evidence" value="ECO:0007669"/>
    <property type="project" value="TreeGrafter"/>
</dbReference>
<keyword evidence="5 10" id="KW-0276">Fatty acid metabolism</keyword>
<evidence type="ECO:0000313" key="12">
    <source>
        <dbReference type="Proteomes" id="UP000752696"/>
    </source>
</evidence>
<dbReference type="Pfam" id="PF01151">
    <property type="entry name" value="ELO"/>
    <property type="match status" value="1"/>
</dbReference>
<dbReference type="EMBL" id="CAJDYZ010000501">
    <property type="protein sequence ID" value="CAD1468412.1"/>
    <property type="molecule type" value="Genomic_DNA"/>
</dbReference>
<proteinExistence type="inferred from homology"/>
<evidence type="ECO:0000256" key="7">
    <source>
        <dbReference type="ARBA" id="ARBA00023098"/>
    </source>
</evidence>
<evidence type="ECO:0000256" key="4">
    <source>
        <dbReference type="ARBA" id="ARBA00022692"/>
    </source>
</evidence>
<evidence type="ECO:0000256" key="8">
    <source>
        <dbReference type="ARBA" id="ARBA00023136"/>
    </source>
</evidence>
<gene>
    <name evidence="11" type="ORF">MHI_LOCUS41778</name>
</gene>